<keyword evidence="3" id="KW-1185">Reference proteome</keyword>
<dbReference type="OrthoDB" id="708726at2"/>
<protein>
    <recommendedName>
        <fullName evidence="1">CoA-binding domain-containing protein</fullName>
    </recommendedName>
</protein>
<feature type="domain" description="CoA-binding" evidence="1">
    <location>
        <begin position="3"/>
        <end position="115"/>
    </location>
</feature>
<reference evidence="2 3" key="1">
    <citation type="submission" date="2018-04" db="EMBL/GenBank/DDBJ databases">
        <title>Genomic Encyclopedia of Archaeal and Bacterial Type Strains, Phase II (KMG-II): from individual species to whole genera.</title>
        <authorList>
            <person name="Goeker M."/>
        </authorList>
    </citation>
    <scope>NUCLEOTIDE SEQUENCE [LARGE SCALE GENOMIC DNA]</scope>
    <source>
        <strain evidence="2 3">DSM 23082</strain>
    </source>
</reference>
<dbReference type="RefSeq" id="WP_108172687.1">
    <property type="nucleotide sequence ID" value="NZ_QBKQ01000003.1"/>
</dbReference>
<comment type="caution">
    <text evidence="2">The sequence shown here is derived from an EMBL/GenBank/DDBJ whole genome shotgun (WGS) entry which is preliminary data.</text>
</comment>
<dbReference type="InterPro" id="IPR036291">
    <property type="entry name" value="NAD(P)-bd_dom_sf"/>
</dbReference>
<dbReference type="Proteomes" id="UP000244174">
    <property type="component" value="Unassembled WGS sequence"/>
</dbReference>
<sequence length="120" mass="13799">MKKKTLVLGASLNPARYSNLAINRLVKHDQPTVAVGLREGKVEGVEIKTEKYPYEDVDTVTLYLNAKRQKEYYDYIISLQPDRVIFNPGTENPELYDLLRENGIDYENACTLVMLSSHQY</sequence>
<dbReference type="SUPFAM" id="SSF51735">
    <property type="entry name" value="NAD(P)-binding Rossmann-fold domains"/>
    <property type="match status" value="1"/>
</dbReference>
<name>A0A2T6AF04_9FLAO</name>
<accession>A0A2T6AF04</accession>
<organism evidence="2 3">
    <name type="scientific">Christiangramia gaetbulicola</name>
    <dbReference type="NCBI Taxonomy" id="703340"/>
    <lineage>
        <taxon>Bacteria</taxon>
        <taxon>Pseudomonadati</taxon>
        <taxon>Bacteroidota</taxon>
        <taxon>Flavobacteriia</taxon>
        <taxon>Flavobacteriales</taxon>
        <taxon>Flavobacteriaceae</taxon>
        <taxon>Christiangramia</taxon>
    </lineage>
</organism>
<dbReference type="EMBL" id="QBKQ01000003">
    <property type="protein sequence ID" value="PTX42392.1"/>
    <property type="molecule type" value="Genomic_DNA"/>
</dbReference>
<dbReference type="AlphaFoldDB" id="A0A2T6AF04"/>
<dbReference type="Pfam" id="PF13380">
    <property type="entry name" value="CoA_binding_2"/>
    <property type="match status" value="1"/>
</dbReference>
<evidence type="ECO:0000259" key="1">
    <source>
        <dbReference type="Pfam" id="PF13380"/>
    </source>
</evidence>
<evidence type="ECO:0000313" key="2">
    <source>
        <dbReference type="EMBL" id="PTX42392.1"/>
    </source>
</evidence>
<evidence type="ECO:0000313" key="3">
    <source>
        <dbReference type="Proteomes" id="UP000244174"/>
    </source>
</evidence>
<dbReference type="InterPro" id="IPR003781">
    <property type="entry name" value="CoA-bd"/>
</dbReference>
<dbReference type="Gene3D" id="3.40.50.720">
    <property type="entry name" value="NAD(P)-binding Rossmann-like Domain"/>
    <property type="match status" value="1"/>
</dbReference>
<gene>
    <name evidence="2" type="ORF">C8P64_2821</name>
</gene>
<proteinExistence type="predicted"/>